<dbReference type="PANTHER" id="PTHR47666:SF1">
    <property type="entry name" value="PROTEIN VASCULAR ASSOCIATED DEATH 1, CHLOROPLASTIC"/>
    <property type="match status" value="1"/>
</dbReference>
<feature type="domain" description="GRAM" evidence="2">
    <location>
        <begin position="18"/>
        <end position="84"/>
    </location>
</feature>
<dbReference type="Pfam" id="PF02893">
    <property type="entry name" value="GRAM"/>
    <property type="match status" value="1"/>
</dbReference>
<dbReference type="CDD" id="cd13220">
    <property type="entry name" value="PH-GRAM_GRAMDC"/>
    <property type="match status" value="1"/>
</dbReference>
<evidence type="ECO:0000313" key="3">
    <source>
        <dbReference type="Proteomes" id="UP000818029"/>
    </source>
</evidence>
<evidence type="ECO:0000313" key="4">
    <source>
        <dbReference type="RefSeq" id="XP_040955899.1"/>
    </source>
</evidence>
<feature type="compositionally biased region" description="Polar residues" evidence="1">
    <location>
        <begin position="174"/>
        <end position="185"/>
    </location>
</feature>
<gene>
    <name evidence="4" type="primary">LOC107919369</name>
</gene>
<proteinExistence type="predicted"/>
<protein>
    <submittedName>
        <fullName evidence="4">Protein VASCULAR ASSOCIATED DEATH 1, chloroplastic</fullName>
    </submittedName>
</protein>
<organism evidence="3 4">
    <name type="scientific">Gossypium hirsutum</name>
    <name type="common">Upland cotton</name>
    <name type="synonym">Gossypium mexicanum</name>
    <dbReference type="NCBI Taxonomy" id="3635"/>
    <lineage>
        <taxon>Eukaryota</taxon>
        <taxon>Viridiplantae</taxon>
        <taxon>Streptophyta</taxon>
        <taxon>Embryophyta</taxon>
        <taxon>Tracheophyta</taxon>
        <taxon>Spermatophyta</taxon>
        <taxon>Magnoliopsida</taxon>
        <taxon>eudicotyledons</taxon>
        <taxon>Gunneridae</taxon>
        <taxon>Pentapetalae</taxon>
        <taxon>rosids</taxon>
        <taxon>malvids</taxon>
        <taxon>Malvales</taxon>
        <taxon>Malvaceae</taxon>
        <taxon>Malvoideae</taxon>
        <taxon>Gossypium</taxon>
    </lineage>
</organism>
<feature type="region of interest" description="Disordered" evidence="1">
    <location>
        <begin position="160"/>
        <end position="185"/>
    </location>
</feature>
<dbReference type="SMART" id="SM00568">
    <property type="entry name" value="GRAM"/>
    <property type="match status" value="1"/>
</dbReference>
<evidence type="ECO:0000259" key="2">
    <source>
        <dbReference type="SMART" id="SM00568"/>
    </source>
</evidence>
<sequence>MGNCDAFKFQSPAALRSEEYRQLFRLPPEEFLVQDFNCAFQESILLQGHMYLFVRYLCFYSNIFGFETKRIIAFNEITSVKRAKAVGIFPNAIEIFAGGKKFFFASFLSHYEAFKLINDGRKRHSTGAKEIKGQQEPMSESRRQENGFFYICKGNSSKNPINDMESTARDEDVPTSTESNVPSSANGAELVAESVINTRSSAPADCSWKPDNSDAPKDRHEAIYSPLSSSVLSVDILHPVTTPCYNFIDYTFTFGCVMIISMGCFLCAVPEGFTKVAETKFQMKVEEFFNLYFSDKAVNFIESFHRRCGDKGSML</sequence>
<accession>A0ABM3AM24</accession>
<evidence type="ECO:0000256" key="1">
    <source>
        <dbReference type="SAM" id="MobiDB-lite"/>
    </source>
</evidence>
<name>A0ABM3AM24_GOSHI</name>
<dbReference type="GeneID" id="107919369"/>
<dbReference type="InterPro" id="IPR011993">
    <property type="entry name" value="PH-like_dom_sf"/>
</dbReference>
<dbReference type="RefSeq" id="XP_040955899.1">
    <property type="nucleotide sequence ID" value="XM_041099965.1"/>
</dbReference>
<reference evidence="4" key="2">
    <citation type="submission" date="2025-08" db="UniProtKB">
        <authorList>
            <consortium name="RefSeq"/>
        </authorList>
    </citation>
    <scope>IDENTIFICATION</scope>
</reference>
<dbReference type="Proteomes" id="UP000818029">
    <property type="component" value="Chromosome D08"/>
</dbReference>
<dbReference type="InterPro" id="IPR004182">
    <property type="entry name" value="GRAM"/>
</dbReference>
<dbReference type="PANTHER" id="PTHR47666">
    <property type="entry name" value="PROTEIN VASCULAR ASSOCIATED DEATH 1, CHLOROPLASTIC"/>
    <property type="match status" value="1"/>
</dbReference>
<keyword evidence="3" id="KW-1185">Reference proteome</keyword>
<reference evidence="3" key="1">
    <citation type="journal article" date="2020" name="Nat. Genet.">
        <title>Genomic diversifications of five Gossypium allopolyploid species and their impact on cotton improvement.</title>
        <authorList>
            <person name="Chen Z.J."/>
            <person name="Sreedasyam A."/>
            <person name="Ando A."/>
            <person name="Song Q."/>
            <person name="De Santiago L.M."/>
            <person name="Hulse-Kemp A.M."/>
            <person name="Ding M."/>
            <person name="Ye W."/>
            <person name="Kirkbride R.C."/>
            <person name="Jenkins J."/>
            <person name="Plott C."/>
            <person name="Lovell J."/>
            <person name="Lin Y.M."/>
            <person name="Vaughn R."/>
            <person name="Liu B."/>
            <person name="Simpson S."/>
            <person name="Scheffler B.E."/>
            <person name="Wen L."/>
            <person name="Saski C.A."/>
            <person name="Grover C.E."/>
            <person name="Hu G."/>
            <person name="Conover J.L."/>
            <person name="Carlson J.W."/>
            <person name="Shu S."/>
            <person name="Boston L.B."/>
            <person name="Williams M."/>
            <person name="Peterson D.G."/>
            <person name="McGee K."/>
            <person name="Jones D.C."/>
            <person name="Wendel J.F."/>
            <person name="Stelly D.M."/>
            <person name="Grimwood J."/>
            <person name="Schmutz J."/>
        </authorList>
    </citation>
    <scope>NUCLEOTIDE SEQUENCE [LARGE SCALE GENOMIC DNA]</scope>
    <source>
        <strain evidence="3">cv. TM-1</strain>
    </source>
</reference>
<dbReference type="Gene3D" id="2.30.29.30">
    <property type="entry name" value="Pleckstrin-homology domain (PH domain)/Phosphotyrosine-binding domain (PTB)"/>
    <property type="match status" value="1"/>
</dbReference>